<dbReference type="Pfam" id="PF02913">
    <property type="entry name" value="FAD-oxidase_C"/>
    <property type="match status" value="1"/>
</dbReference>
<dbReference type="PROSITE" id="PS51387">
    <property type="entry name" value="FAD_PCMH"/>
    <property type="match status" value="1"/>
</dbReference>
<keyword evidence="3" id="KW-0274">FAD</keyword>
<dbReference type="GO" id="GO:0071949">
    <property type="term" value="F:FAD binding"/>
    <property type="evidence" value="ECO:0007669"/>
    <property type="project" value="InterPro"/>
</dbReference>
<proteinExistence type="inferred from homology"/>
<dbReference type="PANTHER" id="PTHR46568:SF1">
    <property type="entry name" value="ALKYLDIHYDROXYACETONEPHOSPHATE SYNTHASE, PEROXISOMAL"/>
    <property type="match status" value="1"/>
</dbReference>
<evidence type="ECO:0000256" key="2">
    <source>
        <dbReference type="ARBA" id="ARBA00022630"/>
    </source>
</evidence>
<dbReference type="InterPro" id="IPR016166">
    <property type="entry name" value="FAD-bd_PCMH"/>
</dbReference>
<dbReference type="AlphaFoldDB" id="A0A381PVX9"/>
<dbReference type="GO" id="GO:0008610">
    <property type="term" value="P:lipid biosynthetic process"/>
    <property type="evidence" value="ECO:0007669"/>
    <property type="project" value="InterPro"/>
</dbReference>
<evidence type="ECO:0000313" key="5">
    <source>
        <dbReference type="EMBL" id="SUZ71211.1"/>
    </source>
</evidence>
<protein>
    <recommendedName>
        <fullName evidence="4">FAD-binding PCMH-type domain-containing protein</fullName>
    </recommendedName>
</protein>
<comment type="similarity">
    <text evidence="1">Belongs to the FAD-binding oxidoreductase/transferase type 4 family.</text>
</comment>
<evidence type="ECO:0000259" key="4">
    <source>
        <dbReference type="PROSITE" id="PS51387"/>
    </source>
</evidence>
<dbReference type="PANTHER" id="PTHR46568">
    <property type="entry name" value="ALKYLDIHYDROXYACETONEPHOSPHATE SYNTHASE, PEROXISOMAL"/>
    <property type="match status" value="1"/>
</dbReference>
<accession>A0A381PVX9</accession>
<dbReference type="InterPro" id="IPR025650">
    <property type="entry name" value="Alkyl-DHAP_Synthase"/>
</dbReference>
<dbReference type="Gene3D" id="3.30.465.10">
    <property type="match status" value="1"/>
</dbReference>
<evidence type="ECO:0000256" key="1">
    <source>
        <dbReference type="ARBA" id="ARBA00008000"/>
    </source>
</evidence>
<dbReference type="Pfam" id="PF01565">
    <property type="entry name" value="FAD_binding_4"/>
    <property type="match status" value="1"/>
</dbReference>
<dbReference type="InterPro" id="IPR036318">
    <property type="entry name" value="FAD-bd_PCMH-like_sf"/>
</dbReference>
<keyword evidence="2" id="KW-0285">Flavoprotein</keyword>
<name>A0A381PVX9_9ZZZZ</name>
<dbReference type="InterPro" id="IPR004113">
    <property type="entry name" value="FAD-bd_oxidored_4_C"/>
</dbReference>
<dbReference type="SUPFAM" id="SSF56176">
    <property type="entry name" value="FAD-binding/transporter-associated domain-like"/>
    <property type="match status" value="1"/>
</dbReference>
<dbReference type="InterPro" id="IPR016164">
    <property type="entry name" value="FAD-linked_Oxase-like_C"/>
</dbReference>
<gene>
    <name evidence="5" type="ORF">METZ01_LOCUS24065</name>
</gene>
<feature type="domain" description="FAD-binding PCMH-type" evidence="4">
    <location>
        <begin position="92"/>
        <end position="272"/>
    </location>
</feature>
<dbReference type="SUPFAM" id="SSF55103">
    <property type="entry name" value="FAD-linked oxidases, C-terminal domain"/>
    <property type="match status" value="1"/>
</dbReference>
<reference evidence="5" key="1">
    <citation type="submission" date="2018-05" db="EMBL/GenBank/DDBJ databases">
        <authorList>
            <person name="Lanie J.A."/>
            <person name="Ng W.-L."/>
            <person name="Kazmierczak K.M."/>
            <person name="Andrzejewski T.M."/>
            <person name="Davidsen T.M."/>
            <person name="Wayne K.J."/>
            <person name="Tettelin H."/>
            <person name="Glass J.I."/>
            <person name="Rusch D."/>
            <person name="Podicherti R."/>
            <person name="Tsui H.-C.T."/>
            <person name="Winkler M.E."/>
        </authorList>
    </citation>
    <scope>NUCLEOTIDE SEQUENCE</scope>
</reference>
<sequence>MTDRKSFWAWCMESEEPTDAERTKLAEDLSKRYGTAVAARPVPKAEDAELRASRINVPDLISDWCSSSTYERVTYTYGAHFTERIRAFNLDFPNPPDVVAHPRNENEVSATLDWCNENHYVAVPYGGGSSVVWGLNPPEDRGPTVVISLDQLDQVIEVDEVSRAARIQAGVFGPHLEDQLRPHGYTLRHFPQSFRFSTLGGWIATRSGGHYATNHTHIDEFVESTRMITPAGWWESRRLPGSGAGPSPDRMVIGSEGILGIITEAWMRIQKRPSFRATAGILFPSWEAGYEAVRNIVQAKLWPANLRILDPEEAQRAAGLDGDSSLVIVAFESAELTQRHNIAQAVEIARDAGGVIADDEIQIDDGTGSPTGRAGAVGAWRDAFIGVGNGVETSLGLVADTFETAITWDRWPEFDHVVRTAVGQALQATFGEHHSLSCRFTHVYPDGPAPYYSWSGMGAQGSELEQWQTIKDAANEALVAAGGTSTHHHAVGRMHRPNAYDVQRPELFAQSLRAVKKHLDPNGILNPGVLIDP</sequence>
<dbReference type="InterPro" id="IPR016169">
    <property type="entry name" value="FAD-bd_PCMH_sub2"/>
</dbReference>
<dbReference type="GO" id="GO:0005777">
    <property type="term" value="C:peroxisome"/>
    <property type="evidence" value="ECO:0007669"/>
    <property type="project" value="UniProtKB-ARBA"/>
</dbReference>
<organism evidence="5">
    <name type="scientific">marine metagenome</name>
    <dbReference type="NCBI Taxonomy" id="408172"/>
    <lineage>
        <taxon>unclassified sequences</taxon>
        <taxon>metagenomes</taxon>
        <taxon>ecological metagenomes</taxon>
    </lineage>
</organism>
<dbReference type="GO" id="GO:0008609">
    <property type="term" value="F:alkylglycerone-phosphate synthase activity"/>
    <property type="evidence" value="ECO:0007669"/>
    <property type="project" value="InterPro"/>
</dbReference>
<dbReference type="EMBL" id="UINC01001115">
    <property type="protein sequence ID" value="SUZ71211.1"/>
    <property type="molecule type" value="Genomic_DNA"/>
</dbReference>
<dbReference type="InterPro" id="IPR006094">
    <property type="entry name" value="Oxid_FAD_bind_N"/>
</dbReference>
<evidence type="ECO:0000256" key="3">
    <source>
        <dbReference type="ARBA" id="ARBA00022827"/>
    </source>
</evidence>
<dbReference type="Gene3D" id="3.30.300.330">
    <property type="match status" value="1"/>
</dbReference>